<dbReference type="InterPro" id="IPR020843">
    <property type="entry name" value="ER"/>
</dbReference>
<gene>
    <name evidence="5" type="ORF">KC01_LOCUS31684</name>
</gene>
<dbReference type="CDD" id="cd08275">
    <property type="entry name" value="MDR3"/>
    <property type="match status" value="1"/>
</dbReference>
<evidence type="ECO:0000256" key="1">
    <source>
        <dbReference type="ARBA" id="ARBA00022734"/>
    </source>
</evidence>
<dbReference type="SUPFAM" id="SSF50129">
    <property type="entry name" value="GroES-like"/>
    <property type="match status" value="1"/>
</dbReference>
<dbReference type="InterPro" id="IPR016187">
    <property type="entry name" value="CTDL_fold"/>
</dbReference>
<dbReference type="InterPro" id="IPR013154">
    <property type="entry name" value="ADH-like_N"/>
</dbReference>
<protein>
    <recommendedName>
        <fullName evidence="4">C-type lectin domain-containing protein</fullName>
    </recommendedName>
</protein>
<keyword evidence="2" id="KW-0560">Oxidoreductase</keyword>
<accession>A0AAV2LQ15</accession>
<dbReference type="Proteomes" id="UP001497482">
    <property type="component" value="Chromosome 4"/>
</dbReference>
<feature type="domain" description="C-type lectin" evidence="4">
    <location>
        <begin position="402"/>
        <end position="522"/>
    </location>
</feature>
<reference evidence="5 6" key="1">
    <citation type="submission" date="2024-04" db="EMBL/GenBank/DDBJ databases">
        <authorList>
            <person name="Waldvogel A.-M."/>
            <person name="Schoenle A."/>
        </authorList>
    </citation>
    <scope>NUCLEOTIDE SEQUENCE [LARGE SCALE GENOMIC DNA]</scope>
</reference>
<dbReference type="InterPro" id="IPR018378">
    <property type="entry name" value="C-type_lectin_CS"/>
</dbReference>
<dbReference type="EMBL" id="OZ035826">
    <property type="protein sequence ID" value="CAL1604111.1"/>
    <property type="molecule type" value="Genomic_DNA"/>
</dbReference>
<organism evidence="5 6">
    <name type="scientific">Knipowitschia caucasica</name>
    <name type="common">Caucasian dwarf goby</name>
    <name type="synonym">Pomatoschistus caucasicus</name>
    <dbReference type="NCBI Taxonomy" id="637954"/>
    <lineage>
        <taxon>Eukaryota</taxon>
        <taxon>Metazoa</taxon>
        <taxon>Chordata</taxon>
        <taxon>Craniata</taxon>
        <taxon>Vertebrata</taxon>
        <taxon>Euteleostomi</taxon>
        <taxon>Actinopterygii</taxon>
        <taxon>Neopterygii</taxon>
        <taxon>Teleostei</taxon>
        <taxon>Neoteleostei</taxon>
        <taxon>Acanthomorphata</taxon>
        <taxon>Gobiaria</taxon>
        <taxon>Gobiiformes</taxon>
        <taxon>Gobioidei</taxon>
        <taxon>Gobiidae</taxon>
        <taxon>Gobiinae</taxon>
        <taxon>Knipowitschia</taxon>
    </lineage>
</organism>
<proteinExistence type="predicted"/>
<dbReference type="SUPFAM" id="SSF51735">
    <property type="entry name" value="NAD(P)-binding Rossmann-fold domains"/>
    <property type="match status" value="1"/>
</dbReference>
<dbReference type="AlphaFoldDB" id="A0AAV2LQ15"/>
<dbReference type="SUPFAM" id="SSF56436">
    <property type="entry name" value="C-type lectin-like"/>
    <property type="match status" value="1"/>
</dbReference>
<dbReference type="CDD" id="cd03596">
    <property type="entry name" value="CLECT_tetranectin_like"/>
    <property type="match status" value="1"/>
</dbReference>
<dbReference type="SUPFAM" id="SSF57944">
    <property type="entry name" value="Triple coiled coil domain of C-type lectins"/>
    <property type="match status" value="1"/>
</dbReference>
<dbReference type="InterPro" id="IPR001304">
    <property type="entry name" value="C-type_lectin-like"/>
</dbReference>
<evidence type="ECO:0000313" key="6">
    <source>
        <dbReference type="Proteomes" id="UP001497482"/>
    </source>
</evidence>
<dbReference type="Pfam" id="PF08240">
    <property type="entry name" value="ADH_N"/>
    <property type="match status" value="1"/>
</dbReference>
<dbReference type="InterPro" id="IPR036291">
    <property type="entry name" value="NAD(P)-bd_dom_sf"/>
</dbReference>
<dbReference type="Gene3D" id="3.90.180.10">
    <property type="entry name" value="Medium-chain alcohol dehydrogenases, catalytic domain"/>
    <property type="match status" value="1"/>
</dbReference>
<dbReference type="InterPro" id="IPR052100">
    <property type="entry name" value="SV-ATPase_mito-regulator"/>
</dbReference>
<dbReference type="Gene3D" id="3.10.100.10">
    <property type="entry name" value="Mannose-Binding Protein A, subunit A"/>
    <property type="match status" value="1"/>
</dbReference>
<evidence type="ECO:0000256" key="3">
    <source>
        <dbReference type="ARBA" id="ARBA00023157"/>
    </source>
</evidence>
<dbReference type="GO" id="GO:0016491">
    <property type="term" value="F:oxidoreductase activity"/>
    <property type="evidence" value="ECO:0007669"/>
    <property type="project" value="UniProtKB-KW"/>
</dbReference>
<dbReference type="PROSITE" id="PS50041">
    <property type="entry name" value="C_TYPE_LECTIN_2"/>
    <property type="match status" value="1"/>
</dbReference>
<dbReference type="FunFam" id="3.10.100.10:FF:000010">
    <property type="entry name" value="C-type lectin domain family 3 member A"/>
    <property type="match status" value="1"/>
</dbReference>
<dbReference type="Gene3D" id="3.40.50.720">
    <property type="entry name" value="NAD(P)-binding Rossmann-like Domain"/>
    <property type="match status" value="1"/>
</dbReference>
<evidence type="ECO:0000313" key="5">
    <source>
        <dbReference type="EMBL" id="CAL1604111.1"/>
    </source>
</evidence>
<dbReference type="Pfam" id="PF00059">
    <property type="entry name" value="Lectin_C"/>
    <property type="match status" value="1"/>
</dbReference>
<dbReference type="PANTHER" id="PTHR44054:SF2">
    <property type="entry name" value="SYNAPTIC VESICLE MEMBRANE PROTEIN VAT-1 HOMOLOG-LIKE"/>
    <property type="match status" value="1"/>
</dbReference>
<evidence type="ECO:0000259" key="4">
    <source>
        <dbReference type="PROSITE" id="PS50041"/>
    </source>
</evidence>
<sequence>MAKEGSDSEMSEETRHMIDKQISKDEHVEASCDGKEMRVVILSGFGGLNKLRVTNKAIPELADGEVKIRVKACGLNFLDLMVRQGTIDSPPRPPVVPGFECCGIIESMGENTDGFGIGDRVMAFVNYNAWAEVVCTSVDFVYKMPDDMSFAEAAAFSLNYVAAYMMLFEVANLREGMSGQAVAQLCSTVPNVSVFGIASCFKHPSIKNSVTHLFDRSADYLHEVKMISPEGVDIVLDCLSGENTGKSLNILKPLGTYILYGASNMVTGETKSFFSFAKSWWQVEKVNPIKLFEENKVIAGFSLPNLLFKQRKCSLVKTRCATVCLPLDSGMARLAFPVFLVLSFSLLHVNFGQPPRTRKMSARQAVADEEDVKSQLEKLWLEVNSLKEMQALQTVCLRGIKAHRKCYLTVEVPKHYHEANEDCIAQGGTLATPRDMIENHELRDYAKKSAPGTKDFWIGVADIVKEGQYIDVNSQPITYFNWDRTKKQPTGNKRESCVALSVAAQGKWYDEVCRSLKKYICEYIIP</sequence>
<dbReference type="GO" id="GO:0030246">
    <property type="term" value="F:carbohydrate binding"/>
    <property type="evidence" value="ECO:0007669"/>
    <property type="project" value="UniProtKB-KW"/>
</dbReference>
<keyword evidence="3" id="KW-1015">Disulfide bond</keyword>
<dbReference type="InterPro" id="IPR016186">
    <property type="entry name" value="C-type_lectin-like/link_sf"/>
</dbReference>
<keyword evidence="6" id="KW-1185">Reference proteome</keyword>
<evidence type="ECO:0000256" key="2">
    <source>
        <dbReference type="ARBA" id="ARBA00023002"/>
    </source>
</evidence>
<name>A0AAV2LQ15_KNICA</name>
<dbReference type="InterPro" id="IPR011032">
    <property type="entry name" value="GroES-like_sf"/>
</dbReference>
<dbReference type="PANTHER" id="PTHR44054">
    <property type="entry name" value="SYNAPTIC VESICLE MEMBRANE PROTEIN VAT-1 HOMOLOG-LIKE"/>
    <property type="match status" value="1"/>
</dbReference>
<dbReference type="PROSITE" id="PS00615">
    <property type="entry name" value="C_TYPE_LECTIN_1"/>
    <property type="match status" value="1"/>
</dbReference>
<keyword evidence="1" id="KW-0430">Lectin</keyword>
<dbReference type="SMART" id="SM00034">
    <property type="entry name" value="CLECT"/>
    <property type="match status" value="1"/>
</dbReference>
<dbReference type="SMART" id="SM00829">
    <property type="entry name" value="PKS_ER"/>
    <property type="match status" value="1"/>
</dbReference>